<proteinExistence type="inferred from homology"/>
<evidence type="ECO:0000256" key="2">
    <source>
        <dbReference type="ARBA" id="ARBA00022801"/>
    </source>
</evidence>
<dbReference type="InterPro" id="IPR033140">
    <property type="entry name" value="Lipase_GDXG_put_SER_AS"/>
</dbReference>
<name>A0ABU9YZU2_9RHOO</name>
<reference evidence="5 6" key="1">
    <citation type="journal article" date="2018" name="Int. J. Syst. Evol. Microbiol.">
        <title>Uliginosibacterium sediminicola sp. nov., isolated from freshwater sediment.</title>
        <authorList>
            <person name="Hwang W.M."/>
            <person name="Kim S.M."/>
            <person name="Kang K."/>
            <person name="Ahn T.Y."/>
        </authorList>
    </citation>
    <scope>NUCLEOTIDE SEQUENCE [LARGE SCALE GENOMIC DNA]</scope>
    <source>
        <strain evidence="5 6">M1-21</strain>
    </source>
</reference>
<dbReference type="Pfam" id="PF07859">
    <property type="entry name" value="Abhydrolase_3"/>
    <property type="match status" value="1"/>
</dbReference>
<evidence type="ECO:0000313" key="5">
    <source>
        <dbReference type="EMBL" id="MEN3069318.1"/>
    </source>
</evidence>
<evidence type="ECO:0000256" key="3">
    <source>
        <dbReference type="PROSITE-ProRule" id="PRU10038"/>
    </source>
</evidence>
<feature type="active site" evidence="3">
    <location>
        <position position="153"/>
    </location>
</feature>
<dbReference type="GO" id="GO:0016787">
    <property type="term" value="F:hydrolase activity"/>
    <property type="evidence" value="ECO:0007669"/>
    <property type="project" value="UniProtKB-KW"/>
</dbReference>
<dbReference type="PANTHER" id="PTHR48081:SF8">
    <property type="entry name" value="ALPHA_BETA HYDROLASE FOLD-3 DOMAIN-CONTAINING PROTEIN-RELATED"/>
    <property type="match status" value="1"/>
</dbReference>
<dbReference type="RefSeq" id="WP_345920088.1">
    <property type="nucleotide sequence ID" value="NZ_JBDIVE010000006.1"/>
</dbReference>
<dbReference type="EMBL" id="JBDIVE010000006">
    <property type="protein sequence ID" value="MEN3069318.1"/>
    <property type="molecule type" value="Genomic_DNA"/>
</dbReference>
<dbReference type="PANTHER" id="PTHR48081">
    <property type="entry name" value="AB HYDROLASE SUPERFAMILY PROTEIN C4A8.06C"/>
    <property type="match status" value="1"/>
</dbReference>
<comment type="similarity">
    <text evidence="1">Belongs to the 'GDXG' lipolytic enzyme family.</text>
</comment>
<keyword evidence="6" id="KW-1185">Reference proteome</keyword>
<evidence type="ECO:0000259" key="4">
    <source>
        <dbReference type="Pfam" id="PF07859"/>
    </source>
</evidence>
<feature type="domain" description="Alpha/beta hydrolase fold-3" evidence="4">
    <location>
        <begin position="75"/>
        <end position="281"/>
    </location>
</feature>
<keyword evidence="2 5" id="KW-0378">Hydrolase</keyword>
<protein>
    <submittedName>
        <fullName evidence="5">Alpha/beta hydrolase</fullName>
    </submittedName>
</protein>
<accession>A0ABU9YZU2</accession>
<evidence type="ECO:0000313" key="6">
    <source>
        <dbReference type="Proteomes" id="UP001410394"/>
    </source>
</evidence>
<dbReference type="Gene3D" id="3.40.50.1820">
    <property type="entry name" value="alpha/beta hydrolase"/>
    <property type="match status" value="1"/>
</dbReference>
<gene>
    <name evidence="5" type="ORF">ABDB84_12575</name>
</gene>
<dbReference type="PROSITE" id="PS01174">
    <property type="entry name" value="LIPASE_GDXG_SER"/>
    <property type="match status" value="1"/>
</dbReference>
<organism evidence="5 6">
    <name type="scientific">Uliginosibacterium sediminicola</name>
    <dbReference type="NCBI Taxonomy" id="2024550"/>
    <lineage>
        <taxon>Bacteria</taxon>
        <taxon>Pseudomonadati</taxon>
        <taxon>Pseudomonadota</taxon>
        <taxon>Betaproteobacteria</taxon>
        <taxon>Rhodocyclales</taxon>
        <taxon>Zoogloeaceae</taxon>
        <taxon>Uliginosibacterium</taxon>
    </lineage>
</organism>
<dbReference type="InterPro" id="IPR013094">
    <property type="entry name" value="AB_hydrolase_3"/>
</dbReference>
<dbReference type="InterPro" id="IPR029058">
    <property type="entry name" value="AB_hydrolase_fold"/>
</dbReference>
<evidence type="ECO:0000256" key="1">
    <source>
        <dbReference type="ARBA" id="ARBA00010515"/>
    </source>
</evidence>
<dbReference type="InterPro" id="IPR050300">
    <property type="entry name" value="GDXG_lipolytic_enzyme"/>
</dbReference>
<comment type="caution">
    <text evidence="5">The sequence shown here is derived from an EMBL/GenBank/DDBJ whole genome shotgun (WGS) entry which is preliminary data.</text>
</comment>
<sequence>MIDSQLASALEHARASGMPDLCELPPEAARGLYRVLTADELPALDLPYETRQFDGPASRLGLRIYRAAADAPGVILYFHGGGFVLGDLDCYHTLCSHLCARSGCHVVIASYRLAPESPFPAAVDDSYAALEWLAAHCVSEFARPLPIAVAGDSAGGNLAAVVSLLARERKGPAIALQALCYPVTAARPGMFPSHDKFNGIVLSAATMQSFHQHYFGSADATSDFRGAPLLASDLSGLPPALVQVAGYDPLHDEGVAYAQAMFAAKVKVSLVDYPGLIHGYLNMAGKSPTANAALTDLALALRAALAAQATPQHFNPTRT</sequence>
<dbReference type="SUPFAM" id="SSF53474">
    <property type="entry name" value="alpha/beta-Hydrolases"/>
    <property type="match status" value="1"/>
</dbReference>
<dbReference type="Proteomes" id="UP001410394">
    <property type="component" value="Unassembled WGS sequence"/>
</dbReference>